<sequence>MNIKQLIEAELDHLSTQELQEFYELLKSRSQDKKKVDHDSDWDKLSQILDECQIETGITDLAYQHDHYIHGTPKRKVE</sequence>
<gene>
    <name evidence="1" type="ORF">PLAM_3998</name>
</gene>
<accession>A0A1J1JNT5</accession>
<organism evidence="1">
    <name type="scientific">Planktothrix agardhii</name>
    <name type="common">Oscillatoria agardhii</name>
    <dbReference type="NCBI Taxonomy" id="1160"/>
    <lineage>
        <taxon>Bacteria</taxon>
        <taxon>Bacillati</taxon>
        <taxon>Cyanobacteriota</taxon>
        <taxon>Cyanophyceae</taxon>
        <taxon>Oscillatoriophycideae</taxon>
        <taxon>Oscillatoriales</taxon>
        <taxon>Microcoleaceae</taxon>
        <taxon>Planktothrix</taxon>
    </lineage>
</organism>
<dbReference type="RefSeq" id="WP_254034259.1">
    <property type="nucleotide sequence ID" value="NZ_LR882950.1"/>
</dbReference>
<protein>
    <submittedName>
        <fullName evidence="1">Uncharacterized protein</fullName>
    </submittedName>
</protein>
<evidence type="ECO:0000313" key="1">
    <source>
        <dbReference type="EMBL" id="CUM61964.1"/>
    </source>
</evidence>
<name>A0A1J1JNT5_PLAAG</name>
<proteinExistence type="predicted"/>
<dbReference type="EMBL" id="LO018304">
    <property type="protein sequence ID" value="CUM61964.1"/>
    <property type="molecule type" value="Genomic_DNA"/>
</dbReference>
<dbReference type="AlphaFoldDB" id="A0A1J1JNT5"/>
<reference evidence="1" key="1">
    <citation type="submission" date="2015-09" db="EMBL/GenBank/DDBJ databases">
        <authorList>
            <person name="Jackson K.R."/>
            <person name="Lunt B.L."/>
            <person name="Fisher J.N.B."/>
            <person name="Gardner A.V."/>
            <person name="Bailey M.E."/>
            <person name="Deus L.M."/>
            <person name="Earl A.S."/>
            <person name="Gibby P.D."/>
            <person name="Hartmann K.A."/>
            <person name="Liu J.E."/>
            <person name="Manci A.M."/>
            <person name="Nielsen D.A."/>
            <person name="Solomon M.B."/>
            <person name="Breakwell D.P."/>
            <person name="Burnett S.H."/>
            <person name="Grose J.H."/>
        </authorList>
    </citation>
    <scope>NUCLEOTIDE SEQUENCE</scope>
    <source>
        <strain evidence="1">7805</strain>
    </source>
</reference>